<organism evidence="3 4">
    <name type="scientific">Salinimicrobium marinum</name>
    <dbReference type="NCBI Taxonomy" id="680283"/>
    <lineage>
        <taxon>Bacteria</taxon>
        <taxon>Pseudomonadati</taxon>
        <taxon>Bacteroidota</taxon>
        <taxon>Flavobacteriia</taxon>
        <taxon>Flavobacteriales</taxon>
        <taxon>Flavobacteriaceae</taxon>
        <taxon>Salinimicrobium</taxon>
    </lineage>
</organism>
<dbReference type="AlphaFoldDB" id="A0A918SD74"/>
<proteinExistence type="predicted"/>
<evidence type="ECO:0000313" key="3">
    <source>
        <dbReference type="EMBL" id="GHA32992.1"/>
    </source>
</evidence>
<dbReference type="RefSeq" id="WP_189603917.1">
    <property type="nucleotide sequence ID" value="NZ_BMXB01000003.1"/>
</dbReference>
<accession>A0A918SD74</accession>
<evidence type="ECO:0000313" key="4">
    <source>
        <dbReference type="Proteomes" id="UP000610456"/>
    </source>
</evidence>
<dbReference type="Pfam" id="PF12508">
    <property type="entry name" value="Transposon_TraM"/>
    <property type="match status" value="1"/>
</dbReference>
<dbReference type="EMBL" id="BMXB01000003">
    <property type="protein sequence ID" value="GHA32992.1"/>
    <property type="molecule type" value="Genomic_DNA"/>
</dbReference>
<reference evidence="3" key="2">
    <citation type="submission" date="2020-09" db="EMBL/GenBank/DDBJ databases">
        <authorList>
            <person name="Sun Q."/>
            <person name="Kim S."/>
        </authorList>
    </citation>
    <scope>NUCLEOTIDE SEQUENCE</scope>
    <source>
        <strain evidence="3">KCTC 12719</strain>
    </source>
</reference>
<sequence>MKIEKNKIVFFSVVAIVIIFIVAYTTLILMKDEQAMEHLDQPLVPELKEDKVNYTSKLDALNDLKEVHQTDPPSIYSEQLLDSLGAFDPVQEEDDQQRVADSIYSYGSMNYKIEDWGEGYEEETYLPDLDSLENRPLEQATTTDDFSIAHREFFRVTKRDQVLPEAAERTDTLIAARVHGNQVVRVNDRLELILSQTALINGKRYSENTLIYGFVSLQPNRLHIRITHINHTAVDLKAFDLQDSNEGVYVENSFKAEASREVLDDVVQDINITGVPQISGIKNIFRRNNRNLKVTVLDQYELILKPQL</sequence>
<name>A0A918SD74_9FLAO</name>
<reference evidence="3" key="1">
    <citation type="journal article" date="2014" name="Int. J. Syst. Evol. Microbiol.">
        <title>Complete genome sequence of Corynebacterium casei LMG S-19264T (=DSM 44701T), isolated from a smear-ripened cheese.</title>
        <authorList>
            <consortium name="US DOE Joint Genome Institute (JGI-PGF)"/>
            <person name="Walter F."/>
            <person name="Albersmeier A."/>
            <person name="Kalinowski J."/>
            <person name="Ruckert C."/>
        </authorList>
    </citation>
    <scope>NUCLEOTIDE SEQUENCE</scope>
    <source>
        <strain evidence="3">KCTC 12719</strain>
    </source>
</reference>
<gene>
    <name evidence="3" type="ORF">GCM10007103_13050</name>
</gene>
<dbReference type="InterPro" id="IPR055407">
    <property type="entry name" value="TraM_C"/>
</dbReference>
<keyword evidence="1" id="KW-0472">Membrane</keyword>
<dbReference type="Proteomes" id="UP000610456">
    <property type="component" value="Unassembled WGS sequence"/>
</dbReference>
<protein>
    <recommendedName>
        <fullName evidence="2">Conjugative transposon TraM C-terminal domain-containing protein</fullName>
    </recommendedName>
</protein>
<keyword evidence="4" id="KW-1185">Reference proteome</keyword>
<feature type="domain" description="Conjugative transposon TraM C-terminal" evidence="2">
    <location>
        <begin position="174"/>
        <end position="305"/>
    </location>
</feature>
<evidence type="ECO:0000256" key="1">
    <source>
        <dbReference type="SAM" id="Phobius"/>
    </source>
</evidence>
<evidence type="ECO:0000259" key="2">
    <source>
        <dbReference type="Pfam" id="PF12508"/>
    </source>
</evidence>
<feature type="transmembrane region" description="Helical" evidence="1">
    <location>
        <begin position="9"/>
        <end position="30"/>
    </location>
</feature>
<comment type="caution">
    <text evidence="3">The sequence shown here is derived from an EMBL/GenBank/DDBJ whole genome shotgun (WGS) entry which is preliminary data.</text>
</comment>
<keyword evidence="1" id="KW-1133">Transmembrane helix</keyword>
<keyword evidence="1" id="KW-0812">Transmembrane</keyword>